<reference evidence="4 5" key="1">
    <citation type="submission" date="2006-08" db="EMBL/GenBank/DDBJ databases">
        <title>Complete sequence of Maricaulis maris MCS10.</title>
        <authorList>
            <consortium name="US DOE Joint Genome Institute"/>
            <person name="Copeland A."/>
            <person name="Lucas S."/>
            <person name="Lapidus A."/>
            <person name="Barry K."/>
            <person name="Detter J.C."/>
            <person name="Glavina del Rio T."/>
            <person name="Hammon N."/>
            <person name="Israni S."/>
            <person name="Dalin E."/>
            <person name="Tice H."/>
            <person name="Pitluck S."/>
            <person name="Saunders E."/>
            <person name="Brettin T."/>
            <person name="Bruce D."/>
            <person name="Han C."/>
            <person name="Tapia R."/>
            <person name="Gilna P."/>
            <person name="Schmutz J."/>
            <person name="Larimer F."/>
            <person name="Land M."/>
            <person name="Hauser L."/>
            <person name="Kyrpides N."/>
            <person name="Mikhailova N."/>
            <person name="Viollier P."/>
            <person name="Stephens C."/>
            <person name="Richardson P."/>
        </authorList>
    </citation>
    <scope>NUCLEOTIDE SEQUENCE [LARGE SCALE GENOMIC DNA]</scope>
    <source>
        <strain evidence="4 5">MCS10</strain>
    </source>
</reference>
<dbReference type="STRING" id="394221.Mmar10_2385"/>
<dbReference type="HOGENOM" id="CLU_089210_0_0_5"/>
<organism evidence="4 5">
    <name type="scientific">Maricaulis maris (strain MCS10)</name>
    <name type="common">Caulobacter maris</name>
    <dbReference type="NCBI Taxonomy" id="394221"/>
    <lineage>
        <taxon>Bacteria</taxon>
        <taxon>Pseudomonadati</taxon>
        <taxon>Pseudomonadota</taxon>
        <taxon>Alphaproteobacteria</taxon>
        <taxon>Maricaulales</taxon>
        <taxon>Maricaulaceae</taxon>
        <taxon>Maricaulis</taxon>
    </lineage>
</organism>
<feature type="compositionally biased region" description="Low complexity" evidence="1">
    <location>
        <begin position="158"/>
        <end position="167"/>
    </location>
</feature>
<proteinExistence type="predicted"/>
<feature type="region of interest" description="Disordered" evidence="1">
    <location>
        <begin position="158"/>
        <end position="180"/>
    </location>
</feature>
<dbReference type="InterPro" id="IPR010134">
    <property type="entry name" value="PHA_reg_PhaR"/>
</dbReference>
<dbReference type="InterPro" id="IPR012909">
    <property type="entry name" value="PHA_DNA-bd_N"/>
</dbReference>
<evidence type="ECO:0000313" key="4">
    <source>
        <dbReference type="EMBL" id="ABI66677.1"/>
    </source>
</evidence>
<keyword evidence="5" id="KW-1185">Reference proteome</keyword>
<protein>
    <submittedName>
        <fullName evidence="4">Polyhydroxyalkonate synthesis repressor, PhaR</fullName>
    </submittedName>
</protein>
<dbReference type="eggNOG" id="COG5394">
    <property type="taxonomic scope" value="Bacteria"/>
</dbReference>
<feature type="domain" description="PHB accumulation regulatory" evidence="2">
    <location>
        <begin position="76"/>
        <end position="115"/>
    </location>
</feature>
<dbReference type="Pfam" id="PF07879">
    <property type="entry name" value="PHB_acc_N"/>
    <property type="match status" value="1"/>
</dbReference>
<dbReference type="InterPro" id="IPR007897">
    <property type="entry name" value="PHB_accumulat"/>
</dbReference>
<dbReference type="AlphaFoldDB" id="Q0AM16"/>
<accession>Q0AM16</accession>
<dbReference type="Pfam" id="PF05233">
    <property type="entry name" value="PHB_acc"/>
    <property type="match status" value="1"/>
</dbReference>
<evidence type="ECO:0000259" key="3">
    <source>
        <dbReference type="Pfam" id="PF07879"/>
    </source>
</evidence>
<dbReference type="GO" id="GO:0006355">
    <property type="term" value="P:regulation of DNA-templated transcription"/>
    <property type="evidence" value="ECO:0007669"/>
    <property type="project" value="InterPro"/>
</dbReference>
<gene>
    <name evidence="4" type="ordered locus">Mmar10_2385</name>
</gene>
<feature type="domain" description="PHA accumulation regulator DNA-binding N-terminal" evidence="3">
    <location>
        <begin position="12"/>
        <end position="72"/>
    </location>
</feature>
<sequence length="202" mass="22353">MTKSTGKAAGIVIKKYANRRLYDTSTSQYVTLDYLRDLVKKGTDFQVVDAKSGDDLTRGVLAQIIFEEESRGANLLPVDFLRQLIGFYGDSLQSVVPGYLQMSMNSFSQQQEEFRDKMTDAMGSPQATMAMLEEQTRRNMELFGQTMRMFTPFSAGAMPSAAAASEPATDDGATTGKPDDLSALREELDGLRAKMDELLDKK</sequence>
<evidence type="ECO:0000313" key="5">
    <source>
        <dbReference type="Proteomes" id="UP000001964"/>
    </source>
</evidence>
<dbReference type="RefSeq" id="WP_011644322.1">
    <property type="nucleotide sequence ID" value="NC_008347.1"/>
</dbReference>
<evidence type="ECO:0000259" key="2">
    <source>
        <dbReference type="Pfam" id="PF05233"/>
    </source>
</evidence>
<dbReference type="EMBL" id="CP000449">
    <property type="protein sequence ID" value="ABI66677.1"/>
    <property type="molecule type" value="Genomic_DNA"/>
</dbReference>
<dbReference type="Proteomes" id="UP000001964">
    <property type="component" value="Chromosome"/>
</dbReference>
<evidence type="ECO:0000256" key="1">
    <source>
        <dbReference type="SAM" id="MobiDB-lite"/>
    </source>
</evidence>
<dbReference type="NCBIfam" id="TIGR01848">
    <property type="entry name" value="PHA_reg_PhaR"/>
    <property type="match status" value="1"/>
</dbReference>
<dbReference type="KEGG" id="mmr:Mmar10_2385"/>
<name>Q0AM16_MARMM</name>